<evidence type="ECO:0000313" key="4">
    <source>
        <dbReference type="EMBL" id="EQC40016.1"/>
    </source>
</evidence>
<dbReference type="PROSITE" id="PS50191">
    <property type="entry name" value="CRAL_TRIO"/>
    <property type="match status" value="1"/>
</dbReference>
<dbReference type="AlphaFoldDB" id="T0QZA2"/>
<dbReference type="InterPro" id="IPR051064">
    <property type="entry name" value="SEC14/CRAL-TRIO_domain"/>
</dbReference>
<dbReference type="GeneID" id="19943402"/>
<feature type="compositionally biased region" description="Polar residues" evidence="1">
    <location>
        <begin position="1"/>
        <end position="12"/>
    </location>
</feature>
<dbReference type="PANTHER" id="PTHR23324:SF83">
    <property type="entry name" value="SEC14-LIKE PROTEIN 2"/>
    <property type="match status" value="1"/>
</dbReference>
<dbReference type="eggNOG" id="KOG1471">
    <property type="taxonomic scope" value="Eukaryota"/>
</dbReference>
<dbReference type="InterPro" id="IPR001251">
    <property type="entry name" value="CRAL-TRIO_dom"/>
</dbReference>
<evidence type="ECO:0000259" key="2">
    <source>
        <dbReference type="PROSITE" id="PS50191"/>
    </source>
</evidence>
<dbReference type="SMART" id="SM00516">
    <property type="entry name" value="SEC14"/>
    <property type="match status" value="1"/>
</dbReference>
<dbReference type="VEuPathDB" id="FungiDB:SDRG_02675"/>
<dbReference type="Gene3D" id="3.40.525.10">
    <property type="entry name" value="CRAL-TRIO lipid binding domain"/>
    <property type="match status" value="1"/>
</dbReference>
<dbReference type="PANTHER" id="PTHR23324">
    <property type="entry name" value="SEC14 RELATED PROTEIN"/>
    <property type="match status" value="1"/>
</dbReference>
<dbReference type="InParanoid" id="T0QZA2"/>
<dbReference type="Pfam" id="PF00650">
    <property type="entry name" value="CRAL_TRIO"/>
    <property type="match status" value="1"/>
</dbReference>
<dbReference type="EMBL" id="JH767137">
    <property type="protein sequence ID" value="EQC40016.1"/>
    <property type="molecule type" value="Genomic_DNA"/>
</dbReference>
<protein>
    <recommendedName>
        <fullName evidence="6">CRAL-TRIO domain-containing protein</fullName>
    </recommendedName>
</protein>
<reference evidence="4 5" key="1">
    <citation type="submission" date="2012-04" db="EMBL/GenBank/DDBJ databases">
        <title>The Genome Sequence of Saprolegnia declina VS20.</title>
        <authorList>
            <consortium name="The Broad Institute Genome Sequencing Platform"/>
            <person name="Russ C."/>
            <person name="Nusbaum C."/>
            <person name="Tyler B."/>
            <person name="van West P."/>
            <person name="Dieguez-Uribeondo J."/>
            <person name="de Bruijn I."/>
            <person name="Tripathy S."/>
            <person name="Jiang R."/>
            <person name="Young S.K."/>
            <person name="Zeng Q."/>
            <person name="Gargeya S."/>
            <person name="Fitzgerald M."/>
            <person name="Haas B."/>
            <person name="Abouelleil A."/>
            <person name="Alvarado L."/>
            <person name="Arachchi H.M."/>
            <person name="Berlin A."/>
            <person name="Chapman S.B."/>
            <person name="Goldberg J."/>
            <person name="Griggs A."/>
            <person name="Gujja S."/>
            <person name="Hansen M."/>
            <person name="Howarth C."/>
            <person name="Imamovic A."/>
            <person name="Larimer J."/>
            <person name="McCowen C."/>
            <person name="Montmayeur A."/>
            <person name="Murphy C."/>
            <person name="Neiman D."/>
            <person name="Pearson M."/>
            <person name="Priest M."/>
            <person name="Roberts A."/>
            <person name="Saif S."/>
            <person name="Shea T."/>
            <person name="Sisk P."/>
            <person name="Sykes S."/>
            <person name="Wortman J."/>
            <person name="Nusbaum C."/>
            <person name="Birren B."/>
        </authorList>
    </citation>
    <scope>NUCLEOTIDE SEQUENCE [LARGE SCALE GENOMIC DNA]</scope>
    <source>
        <strain evidence="4 5">VS20</strain>
    </source>
</reference>
<organism evidence="4 5">
    <name type="scientific">Saprolegnia diclina (strain VS20)</name>
    <dbReference type="NCBI Taxonomy" id="1156394"/>
    <lineage>
        <taxon>Eukaryota</taxon>
        <taxon>Sar</taxon>
        <taxon>Stramenopiles</taxon>
        <taxon>Oomycota</taxon>
        <taxon>Saprolegniomycetes</taxon>
        <taxon>Saprolegniales</taxon>
        <taxon>Saprolegniaceae</taxon>
        <taxon>Saprolegnia</taxon>
    </lineage>
</organism>
<dbReference type="GO" id="GO:0005737">
    <property type="term" value="C:cytoplasm"/>
    <property type="evidence" value="ECO:0007669"/>
    <property type="project" value="TreeGrafter"/>
</dbReference>
<sequence>METRPANLTSDATPYPVPEEADDIRRNVKMVKTAAEDERSRRVQEHAASDQESKILREINIEYAVAAMETERIRRVSHQNLAEVHSEMIRETSKNEVILLMEEERCRRMSEDNLTRVHSEMCRENAKKEAVELMEAERTRRISQEQMAQVHNEMHREQSKKEVLVASETERIRRMSRNNVAELQSHLDRRKSIEDAVQLAEAERTRRVKEHGDQKLRDHVTRVTEQSNAISLMELERVRRMNDTPKAASSSFLYSTEASREVTEFTEPMALDTNAAPVSPTTSPPKPIPTVLPELPVASANPEQEMKSLYELQIRLRDDLLPCGPEADAMRNVGLLRFLRGHKGNVTLAAERYSAMLALRQKHNMDQIRDNIVLGNMTVVDFPYYEKIKRYMPAVTAYDVVDSSHNVYCFEKIGAYDIYGLMVNVSDDEWLAYSLHEMEHRALTLDKLSVEHRTMVRCNVIRDLDGFSLTRISRPALSRAQNIVSLASACYPEMVQRTLFLNTPWVFQTVWKGIKLWLNDTQREKIEFLKRGEKEQLYNICPPEKLPELMGGTNTSVVVPSSGLLGKDSYGALRENGATEAEIRSRDVLQVPFRVNANDTVCWEFSVFAYDVDFTIKFRTQGDGGAEEHTVDGWDKTRFVHGQVEAGSWTAPGAGVAVLCWDNTFSWTRAKIICYKASVARGADDADAIDISGHHSL</sequence>
<dbReference type="InterPro" id="IPR009038">
    <property type="entry name" value="GOLD_dom"/>
</dbReference>
<dbReference type="InterPro" id="IPR036865">
    <property type="entry name" value="CRAL-TRIO_dom_sf"/>
</dbReference>
<dbReference type="SUPFAM" id="SSF101576">
    <property type="entry name" value="Supernatant protein factor (SPF), C-terminal domain"/>
    <property type="match status" value="1"/>
</dbReference>
<accession>T0QZA2</accession>
<dbReference type="Gene3D" id="2.60.120.680">
    <property type="entry name" value="GOLD domain"/>
    <property type="match status" value="1"/>
</dbReference>
<dbReference type="CDD" id="cd00170">
    <property type="entry name" value="SEC14"/>
    <property type="match status" value="1"/>
</dbReference>
<keyword evidence="5" id="KW-1185">Reference proteome</keyword>
<dbReference type="RefSeq" id="XP_008606490.1">
    <property type="nucleotide sequence ID" value="XM_008608268.1"/>
</dbReference>
<evidence type="ECO:0000259" key="3">
    <source>
        <dbReference type="PROSITE" id="PS50866"/>
    </source>
</evidence>
<feature type="domain" description="CRAL-TRIO" evidence="2">
    <location>
        <begin position="384"/>
        <end position="558"/>
    </location>
</feature>
<name>T0QZA2_SAPDV</name>
<evidence type="ECO:0000313" key="5">
    <source>
        <dbReference type="Proteomes" id="UP000030762"/>
    </source>
</evidence>
<gene>
    <name evidence="4" type="ORF">SDRG_02675</name>
</gene>
<evidence type="ECO:0008006" key="6">
    <source>
        <dbReference type="Google" id="ProtNLM"/>
    </source>
</evidence>
<feature type="region of interest" description="Disordered" evidence="1">
    <location>
        <begin position="1"/>
        <end position="21"/>
    </location>
</feature>
<evidence type="ECO:0000256" key="1">
    <source>
        <dbReference type="SAM" id="MobiDB-lite"/>
    </source>
</evidence>
<dbReference type="OMA" id="LRGHKMN"/>
<dbReference type="SUPFAM" id="SSF46938">
    <property type="entry name" value="CRAL/TRIO N-terminal domain"/>
    <property type="match status" value="1"/>
</dbReference>
<dbReference type="PROSITE" id="PS50866">
    <property type="entry name" value="GOLD"/>
    <property type="match status" value="1"/>
</dbReference>
<dbReference type="InterPro" id="IPR036273">
    <property type="entry name" value="CRAL/TRIO_N_dom_sf"/>
</dbReference>
<feature type="domain" description="GOLD" evidence="3">
    <location>
        <begin position="574"/>
        <end position="679"/>
    </location>
</feature>
<proteinExistence type="predicted"/>
<dbReference type="STRING" id="1156394.T0QZA2"/>
<dbReference type="InterPro" id="IPR036598">
    <property type="entry name" value="GOLD_dom_sf"/>
</dbReference>
<dbReference type="OrthoDB" id="1434354at2759"/>
<dbReference type="Proteomes" id="UP000030762">
    <property type="component" value="Unassembled WGS sequence"/>
</dbReference>
<dbReference type="SUPFAM" id="SSF52087">
    <property type="entry name" value="CRAL/TRIO domain"/>
    <property type="match status" value="1"/>
</dbReference>